<sequence length="208" mass="23300">MPWALVCMVLDCKLDLRTTSKGFLISLLIYRIGNSGSFVSTASGCFFKASDQSTSCLSTYAPPLWIVRQHEFKAAIDSFVYTYHVRGSVSICMDLCTRGGFAAFLVQQMGPSIPMLSDHDYPVICWCPTDNLDGPIDAHSPITTQFSRFICGWIKTLRHKLGLGYMCLPPFVPQACFLTKRNHMRRVYIRLLARGCMLDPDLLGVGRL</sequence>
<dbReference type="EMBL" id="ML119853">
    <property type="protein sequence ID" value="RPA72633.1"/>
    <property type="molecule type" value="Genomic_DNA"/>
</dbReference>
<gene>
    <name evidence="1" type="ORF">BJ508DRAFT_69096</name>
</gene>
<reference evidence="1 2" key="1">
    <citation type="journal article" date="2018" name="Nat. Ecol. Evol.">
        <title>Pezizomycetes genomes reveal the molecular basis of ectomycorrhizal truffle lifestyle.</title>
        <authorList>
            <person name="Murat C."/>
            <person name="Payen T."/>
            <person name="Noel B."/>
            <person name="Kuo A."/>
            <person name="Morin E."/>
            <person name="Chen J."/>
            <person name="Kohler A."/>
            <person name="Krizsan K."/>
            <person name="Balestrini R."/>
            <person name="Da Silva C."/>
            <person name="Montanini B."/>
            <person name="Hainaut M."/>
            <person name="Levati E."/>
            <person name="Barry K.W."/>
            <person name="Belfiori B."/>
            <person name="Cichocki N."/>
            <person name="Clum A."/>
            <person name="Dockter R.B."/>
            <person name="Fauchery L."/>
            <person name="Guy J."/>
            <person name="Iotti M."/>
            <person name="Le Tacon F."/>
            <person name="Lindquist E.A."/>
            <person name="Lipzen A."/>
            <person name="Malagnac F."/>
            <person name="Mello A."/>
            <person name="Molinier V."/>
            <person name="Miyauchi S."/>
            <person name="Poulain J."/>
            <person name="Riccioni C."/>
            <person name="Rubini A."/>
            <person name="Sitrit Y."/>
            <person name="Splivallo R."/>
            <person name="Traeger S."/>
            <person name="Wang M."/>
            <person name="Zifcakova L."/>
            <person name="Wipf D."/>
            <person name="Zambonelli A."/>
            <person name="Paolocci F."/>
            <person name="Nowrousian M."/>
            <person name="Ottonello S."/>
            <person name="Baldrian P."/>
            <person name="Spatafora J.W."/>
            <person name="Henrissat B."/>
            <person name="Nagy L.G."/>
            <person name="Aury J.M."/>
            <person name="Wincker P."/>
            <person name="Grigoriev I.V."/>
            <person name="Bonfante P."/>
            <person name="Martin F.M."/>
        </authorList>
    </citation>
    <scope>NUCLEOTIDE SEQUENCE [LARGE SCALE GENOMIC DNA]</scope>
    <source>
        <strain evidence="1 2">RN42</strain>
    </source>
</reference>
<organism evidence="1 2">
    <name type="scientific">Ascobolus immersus RN42</name>
    <dbReference type="NCBI Taxonomy" id="1160509"/>
    <lineage>
        <taxon>Eukaryota</taxon>
        <taxon>Fungi</taxon>
        <taxon>Dikarya</taxon>
        <taxon>Ascomycota</taxon>
        <taxon>Pezizomycotina</taxon>
        <taxon>Pezizomycetes</taxon>
        <taxon>Pezizales</taxon>
        <taxon>Ascobolaceae</taxon>
        <taxon>Ascobolus</taxon>
    </lineage>
</organism>
<accession>A0A3N4HEJ1</accession>
<keyword evidence="2" id="KW-1185">Reference proteome</keyword>
<dbReference type="Proteomes" id="UP000275078">
    <property type="component" value="Unassembled WGS sequence"/>
</dbReference>
<evidence type="ECO:0000313" key="2">
    <source>
        <dbReference type="Proteomes" id="UP000275078"/>
    </source>
</evidence>
<dbReference type="AlphaFoldDB" id="A0A3N4HEJ1"/>
<proteinExistence type="predicted"/>
<evidence type="ECO:0000313" key="1">
    <source>
        <dbReference type="EMBL" id="RPA72633.1"/>
    </source>
</evidence>
<name>A0A3N4HEJ1_ASCIM</name>
<protein>
    <submittedName>
        <fullName evidence="1">Uncharacterized protein</fullName>
    </submittedName>
</protein>